<gene>
    <name evidence="5" type="ORF">LEP1GSC081_2210</name>
</gene>
<evidence type="ECO:0000256" key="2">
    <source>
        <dbReference type="ARBA" id="ARBA00022803"/>
    </source>
</evidence>
<keyword evidence="1" id="KW-0677">Repeat</keyword>
<protein>
    <submittedName>
        <fullName evidence="5">Tetratricopeptide repeat protein</fullName>
    </submittedName>
</protein>
<dbReference type="InterPro" id="IPR019734">
    <property type="entry name" value="TPR_rpt"/>
</dbReference>
<dbReference type="AlphaFoldDB" id="A0A0E2AWP5"/>
<dbReference type="SMART" id="SM00028">
    <property type="entry name" value="TPR"/>
    <property type="match status" value="3"/>
</dbReference>
<organism evidence="5 6">
    <name type="scientific">Leptospira kirschneri str. H1</name>
    <dbReference type="NCBI Taxonomy" id="1049966"/>
    <lineage>
        <taxon>Bacteria</taxon>
        <taxon>Pseudomonadati</taxon>
        <taxon>Spirochaetota</taxon>
        <taxon>Spirochaetia</taxon>
        <taxon>Leptospirales</taxon>
        <taxon>Leptospiraceae</taxon>
        <taxon>Leptospira</taxon>
    </lineage>
</organism>
<dbReference type="PANTHER" id="PTHR45586">
    <property type="entry name" value="TPR REPEAT-CONTAINING PROTEIN PA4667"/>
    <property type="match status" value="1"/>
</dbReference>
<dbReference type="InterPro" id="IPR011990">
    <property type="entry name" value="TPR-like_helical_dom_sf"/>
</dbReference>
<name>A0A0E2AWP5_9LEPT</name>
<feature type="repeat" description="TPR" evidence="3">
    <location>
        <begin position="109"/>
        <end position="142"/>
    </location>
</feature>
<feature type="repeat" description="TPR" evidence="3">
    <location>
        <begin position="182"/>
        <end position="215"/>
    </location>
</feature>
<keyword evidence="2 3" id="KW-0802">TPR repeat</keyword>
<evidence type="ECO:0000256" key="4">
    <source>
        <dbReference type="SAM" id="Phobius"/>
    </source>
</evidence>
<accession>A0A0E2AWP5</accession>
<keyword evidence="4" id="KW-0472">Membrane</keyword>
<evidence type="ECO:0000313" key="5">
    <source>
        <dbReference type="EMBL" id="EKO13333.1"/>
    </source>
</evidence>
<comment type="caution">
    <text evidence="5">The sequence shown here is derived from an EMBL/GenBank/DDBJ whole genome shotgun (WGS) entry which is preliminary data.</text>
</comment>
<dbReference type="PROSITE" id="PS50005">
    <property type="entry name" value="TPR"/>
    <property type="match status" value="2"/>
</dbReference>
<keyword evidence="4" id="KW-1133">Transmembrane helix</keyword>
<dbReference type="Proteomes" id="UP000006253">
    <property type="component" value="Unassembled WGS sequence"/>
</dbReference>
<proteinExistence type="predicted"/>
<dbReference type="SUPFAM" id="SSF48452">
    <property type="entry name" value="TPR-like"/>
    <property type="match status" value="1"/>
</dbReference>
<dbReference type="Pfam" id="PF13181">
    <property type="entry name" value="TPR_8"/>
    <property type="match status" value="2"/>
</dbReference>
<evidence type="ECO:0000313" key="6">
    <source>
        <dbReference type="Proteomes" id="UP000006253"/>
    </source>
</evidence>
<evidence type="ECO:0000256" key="3">
    <source>
        <dbReference type="PROSITE-ProRule" id="PRU00339"/>
    </source>
</evidence>
<sequence length="305" mass="35352">MRKLSIDRIKIHSQDPKRQLDCKCRSWKINSDSFSGLRSKQSELDSKQFMNLLQSKLIFIVILLVFSIVYCNKKEPISILEIRDLIEKENLVEELRKAEEDLRLKGDNAALLYVRGWIRYLQKNQDAAMSDFKKCLGLDPKSLDCKRGLGLVYESNKEYKEAELVYKEALSFAKEKGPDSEAIIHENIGILYLRQNLRKESLEEFQNAISLSDKGDAYYGFSLCMIMEGNSEGAISSLEKGISKPFRSKAFQSESHFLLSKFYFEKRKDISKAESEIKKAIGIFPLHKEYLDALQIYMKERIKNL</sequence>
<dbReference type="Gene3D" id="1.25.40.10">
    <property type="entry name" value="Tetratricopeptide repeat domain"/>
    <property type="match status" value="1"/>
</dbReference>
<dbReference type="PANTHER" id="PTHR45586:SF1">
    <property type="entry name" value="LIPOPOLYSACCHARIDE ASSEMBLY PROTEIN B"/>
    <property type="match status" value="1"/>
</dbReference>
<reference evidence="5 6" key="1">
    <citation type="submission" date="2012-10" db="EMBL/GenBank/DDBJ databases">
        <authorList>
            <person name="Harkins D.M."/>
            <person name="Durkin A.S."/>
            <person name="Brinkac L.M."/>
            <person name="Selengut J.D."/>
            <person name="Sanka R."/>
            <person name="DePew J."/>
            <person name="Purushe J."/>
            <person name="Peacock S.J."/>
            <person name="Thaipadungpanit J."/>
            <person name="Wuthiekanun V.W."/>
            <person name="Day N.P."/>
            <person name="Vinetz J.M."/>
            <person name="Sutton G.G."/>
            <person name="Nelson W.C."/>
            <person name="Fouts D.E."/>
        </authorList>
    </citation>
    <scope>NUCLEOTIDE SEQUENCE [LARGE SCALE GENOMIC DNA]</scope>
    <source>
        <strain evidence="5 6">H1</strain>
    </source>
</reference>
<keyword evidence="4" id="KW-0812">Transmembrane</keyword>
<evidence type="ECO:0000256" key="1">
    <source>
        <dbReference type="ARBA" id="ARBA00022737"/>
    </source>
</evidence>
<dbReference type="EMBL" id="AHMY02000074">
    <property type="protein sequence ID" value="EKO13333.1"/>
    <property type="molecule type" value="Genomic_DNA"/>
</dbReference>
<dbReference type="InterPro" id="IPR051012">
    <property type="entry name" value="CellSynth/LPSAsmb/PSIAsmb"/>
</dbReference>
<feature type="transmembrane region" description="Helical" evidence="4">
    <location>
        <begin position="49"/>
        <end position="70"/>
    </location>
</feature>